<dbReference type="PANTHER" id="PTHR30118:SF15">
    <property type="entry name" value="TRANSCRIPTIONAL REGULATORY PROTEIN"/>
    <property type="match status" value="1"/>
</dbReference>
<sequence length="305" mass="34080">MHHPLSGIDIKSLLILQQLLQHNSVKQVAKQMGLQQGTVTYHLNKLREHFNDPLYIPSGRGIEPTPKALSLATPLYDAISSLERVIATEDFQPIFAKGTIRIAMPGLGALHVIPELVNRLQETAPGIVVETSLWNESTEQELLEGKFELTFNVISELSPQLYGVEVGKMPMCAVYDKRHPLNHSTEWPQSAFDYPYVAIAPQTHQQQSVESLAKSYGKTRQIIAGVASYQLLAKLLEGSNRVSIISVGSAALLTNSTLTSRPIKALPPTTIHCYWHQRSHNDPLHRFVRNELIDICRRQISDISK</sequence>
<protein>
    <submittedName>
        <fullName evidence="6">LysR family transcriptional regulator</fullName>
    </submittedName>
</protein>
<name>A0A7Z2T7A3_9VIBR</name>
<evidence type="ECO:0000256" key="1">
    <source>
        <dbReference type="ARBA" id="ARBA00009437"/>
    </source>
</evidence>
<dbReference type="PROSITE" id="PS50931">
    <property type="entry name" value="HTH_LYSR"/>
    <property type="match status" value="1"/>
</dbReference>
<dbReference type="InterPro" id="IPR037402">
    <property type="entry name" value="YidZ_PBP2"/>
</dbReference>
<dbReference type="EMBL" id="CP047476">
    <property type="protein sequence ID" value="QIA65592.1"/>
    <property type="molecule type" value="Genomic_DNA"/>
</dbReference>
<proteinExistence type="inferred from homology"/>
<dbReference type="RefSeq" id="WP_164650492.1">
    <property type="nucleotide sequence ID" value="NZ_CP047476.1"/>
</dbReference>
<reference evidence="6 7" key="1">
    <citation type="submission" date="2020-01" db="EMBL/GenBank/DDBJ databases">
        <title>Whole genome and functional gene identification of agarase of Vibrio HN897.</title>
        <authorList>
            <person name="Liu Y."/>
            <person name="Zhao Z."/>
        </authorList>
    </citation>
    <scope>NUCLEOTIDE SEQUENCE [LARGE SCALE GENOMIC DNA]</scope>
    <source>
        <strain evidence="6 7">HN897</strain>
    </source>
</reference>
<comment type="similarity">
    <text evidence="1">Belongs to the LysR transcriptional regulatory family.</text>
</comment>
<dbReference type="Pfam" id="PF00126">
    <property type="entry name" value="HTH_1"/>
    <property type="match status" value="1"/>
</dbReference>
<dbReference type="SUPFAM" id="SSF46785">
    <property type="entry name" value="Winged helix' DNA-binding domain"/>
    <property type="match status" value="1"/>
</dbReference>
<dbReference type="SUPFAM" id="SSF53850">
    <property type="entry name" value="Periplasmic binding protein-like II"/>
    <property type="match status" value="1"/>
</dbReference>
<dbReference type="KEGG" id="vas:GT360_18855"/>
<accession>A0A7Z2T7A3</accession>
<keyword evidence="3" id="KW-0238">DNA-binding</keyword>
<dbReference type="CDD" id="cd08417">
    <property type="entry name" value="PBP2_Nitroaromatics_like"/>
    <property type="match status" value="1"/>
</dbReference>
<dbReference type="Pfam" id="PF03466">
    <property type="entry name" value="LysR_substrate"/>
    <property type="match status" value="1"/>
</dbReference>
<keyword evidence="2" id="KW-0805">Transcription regulation</keyword>
<dbReference type="InterPro" id="IPR036390">
    <property type="entry name" value="WH_DNA-bd_sf"/>
</dbReference>
<organism evidence="6 7">
    <name type="scientific">Vibrio astriarenae</name>
    <dbReference type="NCBI Taxonomy" id="1481923"/>
    <lineage>
        <taxon>Bacteria</taxon>
        <taxon>Pseudomonadati</taxon>
        <taxon>Pseudomonadota</taxon>
        <taxon>Gammaproteobacteria</taxon>
        <taxon>Vibrionales</taxon>
        <taxon>Vibrionaceae</taxon>
        <taxon>Vibrio</taxon>
    </lineage>
</organism>
<evidence type="ECO:0000256" key="4">
    <source>
        <dbReference type="ARBA" id="ARBA00023163"/>
    </source>
</evidence>
<dbReference type="Gene3D" id="3.40.190.10">
    <property type="entry name" value="Periplasmic binding protein-like II"/>
    <property type="match status" value="2"/>
</dbReference>
<evidence type="ECO:0000313" key="7">
    <source>
        <dbReference type="Proteomes" id="UP000464262"/>
    </source>
</evidence>
<feature type="domain" description="HTH lysR-type" evidence="5">
    <location>
        <begin position="8"/>
        <end position="65"/>
    </location>
</feature>
<dbReference type="Gene3D" id="1.10.10.10">
    <property type="entry name" value="Winged helix-like DNA-binding domain superfamily/Winged helix DNA-binding domain"/>
    <property type="match status" value="1"/>
</dbReference>
<keyword evidence="7" id="KW-1185">Reference proteome</keyword>
<evidence type="ECO:0000256" key="2">
    <source>
        <dbReference type="ARBA" id="ARBA00023015"/>
    </source>
</evidence>
<dbReference type="AlphaFoldDB" id="A0A7Z2T7A3"/>
<evidence type="ECO:0000313" key="6">
    <source>
        <dbReference type="EMBL" id="QIA65592.1"/>
    </source>
</evidence>
<gene>
    <name evidence="6" type="ORF">GT360_18855</name>
</gene>
<dbReference type="Proteomes" id="UP000464262">
    <property type="component" value="Chromosome 2"/>
</dbReference>
<keyword evidence="4" id="KW-0804">Transcription</keyword>
<dbReference type="InterPro" id="IPR036388">
    <property type="entry name" value="WH-like_DNA-bd_sf"/>
</dbReference>
<dbReference type="GO" id="GO:0003677">
    <property type="term" value="F:DNA binding"/>
    <property type="evidence" value="ECO:0007669"/>
    <property type="project" value="UniProtKB-KW"/>
</dbReference>
<dbReference type="InterPro" id="IPR050389">
    <property type="entry name" value="LysR-type_TF"/>
</dbReference>
<dbReference type="InterPro" id="IPR000847">
    <property type="entry name" value="LysR_HTH_N"/>
</dbReference>
<dbReference type="PANTHER" id="PTHR30118">
    <property type="entry name" value="HTH-TYPE TRANSCRIPTIONAL REGULATOR LEUO-RELATED"/>
    <property type="match status" value="1"/>
</dbReference>
<evidence type="ECO:0000256" key="3">
    <source>
        <dbReference type="ARBA" id="ARBA00023125"/>
    </source>
</evidence>
<dbReference type="InterPro" id="IPR005119">
    <property type="entry name" value="LysR_subst-bd"/>
</dbReference>
<dbReference type="GO" id="GO:0003700">
    <property type="term" value="F:DNA-binding transcription factor activity"/>
    <property type="evidence" value="ECO:0007669"/>
    <property type="project" value="InterPro"/>
</dbReference>
<evidence type="ECO:0000259" key="5">
    <source>
        <dbReference type="PROSITE" id="PS50931"/>
    </source>
</evidence>